<organism evidence="1 2">
    <name type="scientific">Pedobacter riviphilus</name>
    <dbReference type="NCBI Taxonomy" id="2766984"/>
    <lineage>
        <taxon>Bacteria</taxon>
        <taxon>Pseudomonadati</taxon>
        <taxon>Bacteroidota</taxon>
        <taxon>Sphingobacteriia</taxon>
        <taxon>Sphingobacteriales</taxon>
        <taxon>Sphingobacteriaceae</taxon>
        <taxon>Pedobacter</taxon>
    </lineage>
</organism>
<evidence type="ECO:0000313" key="1">
    <source>
        <dbReference type="EMBL" id="QNR84098.1"/>
    </source>
</evidence>
<dbReference type="SUPFAM" id="SSF102114">
    <property type="entry name" value="Radical SAM enzymes"/>
    <property type="match status" value="1"/>
</dbReference>
<proteinExistence type="predicted"/>
<dbReference type="RefSeq" id="WP_190326966.1">
    <property type="nucleotide sequence ID" value="NZ_CP061171.1"/>
</dbReference>
<dbReference type="EMBL" id="CP061171">
    <property type="protein sequence ID" value="QNR84098.1"/>
    <property type="molecule type" value="Genomic_DNA"/>
</dbReference>
<evidence type="ECO:0000313" key="2">
    <source>
        <dbReference type="Proteomes" id="UP000516439"/>
    </source>
</evidence>
<name>A0ABX6TF28_9SPHI</name>
<accession>A0ABX6TF28</accession>
<dbReference type="Gene3D" id="3.20.20.70">
    <property type="entry name" value="Aldolase class I"/>
    <property type="match status" value="1"/>
</dbReference>
<dbReference type="InterPro" id="IPR058240">
    <property type="entry name" value="rSAM_sf"/>
</dbReference>
<reference evidence="1 2" key="1">
    <citation type="submission" date="2020-09" db="EMBL/GenBank/DDBJ databases">
        <title>Pedobacter sp. SW-16 isolated from soil near Yeocheon.</title>
        <authorList>
            <person name="Im H.S."/>
            <person name="Joung Y."/>
            <person name="Lee S.-S."/>
        </authorList>
    </citation>
    <scope>NUCLEOTIDE SEQUENCE [LARGE SCALE GENOMIC DNA]</scope>
    <source>
        <strain evidence="1 2">SW-16</strain>
    </source>
</reference>
<dbReference type="InterPro" id="IPR026497">
    <property type="entry name" value="GRASP-with-SPASM"/>
</dbReference>
<dbReference type="InterPro" id="IPR013785">
    <property type="entry name" value="Aldolase_TIM"/>
</dbReference>
<dbReference type="Proteomes" id="UP000516439">
    <property type="component" value="Chromosome"/>
</dbReference>
<gene>
    <name evidence="1" type="primary">gwsS</name>
    <name evidence="1" type="ORF">H9N25_19610</name>
</gene>
<keyword evidence="2" id="KW-1185">Reference proteome</keyword>
<protein>
    <submittedName>
        <fullName evidence="1">Grasp-with-spasm system SPASM domain peptide maturase</fullName>
    </submittedName>
</protein>
<sequence>MRYFNLFSDILITKGVNRILISDLQRNRSELQSLELNTIIEELKSNSIEEVFAFYDEESKEIAQEYLNFLLEKEYGFITENNWDKNFPPLSLVFREASTISNIFIETADLLLSPQLVQSIENLGIRHLVIYCESELSLTAFLTLEDTLNDSCLESIEIFSPYHSGVDDNFIKTLNEKCTRIYSLIFHKCEKAPFEVADIFKFNLVFTNQHLKINSCGKVDLKYFDTNLTKVLEAVNHNSCLNKKIGIDINGNIKNCPAMPQIFGNINNISLEDALNVKGFKAYWDITKDDIMVCKYCEFRNVCTDCRAFTERTHTNHAGLDISKPLKCGYNPSTNKWEEWSTNPLKQKAIQHYGIATKVKVYEA</sequence>
<dbReference type="CDD" id="cd21109">
    <property type="entry name" value="SPASM"/>
    <property type="match status" value="1"/>
</dbReference>
<dbReference type="NCBIfam" id="TIGR04193">
    <property type="entry name" value="SPASM_w_grasp"/>
    <property type="match status" value="1"/>
</dbReference>